<keyword evidence="3" id="KW-0812">Transmembrane</keyword>
<feature type="compositionally biased region" description="Polar residues" evidence="6">
    <location>
        <begin position="302"/>
        <end position="314"/>
    </location>
</feature>
<dbReference type="PANTHER" id="PTHR48041">
    <property type="entry name" value="ABC TRANSPORTER G FAMILY MEMBER 28"/>
    <property type="match status" value="1"/>
</dbReference>
<dbReference type="Pfam" id="PF00005">
    <property type="entry name" value="ABC_tran"/>
    <property type="match status" value="1"/>
</dbReference>
<feature type="region of interest" description="Disordered" evidence="6">
    <location>
        <begin position="276"/>
        <end position="320"/>
    </location>
</feature>
<sequence length="320" mass="34685">MSAISSITLINRFCKNKEKVQLAEKTVTFGMDETVSSMSRFVNELPFFKSGSSLMEEAEDIGRDGVHFHSHQSSNDRLSRTLGHLLSRLEEANDAGNVDRHVVELSDPGGSIPFVMKFTELTYSIRTPKKLSLFPRRRSETKTLLNSISGEAREGEILAVLGASGSGKSTLIDALANRIAKGSLKGSIVLNNEPLESKLLKVISAYVMQDDLLYPMLTVEETLMFSAEFRLPRTLSKSKKQSRVQALIDQLGLRPAAKPLLVTRDTAGFRVASAAASPSASTSSTIPSFSSSTSQPLASTPQAPSWSSKFSNESPKAAAL</sequence>
<evidence type="ECO:0000313" key="9">
    <source>
        <dbReference type="Proteomes" id="UP000636800"/>
    </source>
</evidence>
<gene>
    <name evidence="8" type="ORF">HPP92_014327</name>
</gene>
<dbReference type="GO" id="GO:0005524">
    <property type="term" value="F:ATP binding"/>
    <property type="evidence" value="ECO:0007669"/>
    <property type="project" value="InterPro"/>
</dbReference>
<evidence type="ECO:0000256" key="3">
    <source>
        <dbReference type="ARBA" id="ARBA00022692"/>
    </source>
</evidence>
<dbReference type="AlphaFoldDB" id="A0A835QQ21"/>
<reference evidence="8 9" key="1">
    <citation type="journal article" date="2020" name="Nat. Food">
        <title>A phased Vanilla planifolia genome enables genetic improvement of flavour and production.</title>
        <authorList>
            <person name="Hasing T."/>
            <person name="Tang H."/>
            <person name="Brym M."/>
            <person name="Khazi F."/>
            <person name="Huang T."/>
            <person name="Chambers A.H."/>
        </authorList>
    </citation>
    <scope>NUCLEOTIDE SEQUENCE [LARGE SCALE GENOMIC DNA]</scope>
    <source>
        <tissue evidence="8">Leaf</tissue>
    </source>
</reference>
<dbReference type="InterPro" id="IPR050352">
    <property type="entry name" value="ABCG_transporters"/>
</dbReference>
<evidence type="ECO:0000256" key="6">
    <source>
        <dbReference type="SAM" id="MobiDB-lite"/>
    </source>
</evidence>
<dbReference type="Gene3D" id="3.40.50.300">
    <property type="entry name" value="P-loop containing nucleotide triphosphate hydrolases"/>
    <property type="match status" value="1"/>
</dbReference>
<dbReference type="OrthoDB" id="1927254at2759"/>
<evidence type="ECO:0000259" key="7">
    <source>
        <dbReference type="Pfam" id="PF00005"/>
    </source>
</evidence>
<dbReference type="InterPro" id="IPR003439">
    <property type="entry name" value="ABC_transporter-like_ATP-bd"/>
</dbReference>
<protein>
    <recommendedName>
        <fullName evidence="7">ABC transporter domain-containing protein</fullName>
    </recommendedName>
</protein>
<dbReference type="InterPro" id="IPR027417">
    <property type="entry name" value="P-loop_NTPase"/>
</dbReference>
<accession>A0A835QQ21</accession>
<dbReference type="EMBL" id="JADCNL010000006">
    <property type="protein sequence ID" value="KAG0477486.1"/>
    <property type="molecule type" value="Genomic_DNA"/>
</dbReference>
<dbReference type="GO" id="GO:0016887">
    <property type="term" value="F:ATP hydrolysis activity"/>
    <property type="evidence" value="ECO:0007669"/>
    <property type="project" value="InterPro"/>
</dbReference>
<keyword evidence="4" id="KW-1133">Transmembrane helix</keyword>
<evidence type="ECO:0000256" key="5">
    <source>
        <dbReference type="ARBA" id="ARBA00023136"/>
    </source>
</evidence>
<dbReference type="SUPFAM" id="SSF52540">
    <property type="entry name" value="P-loop containing nucleoside triphosphate hydrolases"/>
    <property type="match status" value="1"/>
</dbReference>
<evidence type="ECO:0000256" key="1">
    <source>
        <dbReference type="ARBA" id="ARBA00004141"/>
    </source>
</evidence>
<feature type="compositionally biased region" description="Low complexity" evidence="6">
    <location>
        <begin position="276"/>
        <end position="301"/>
    </location>
</feature>
<comment type="caution">
    <text evidence="8">The sequence shown here is derived from an EMBL/GenBank/DDBJ whole genome shotgun (WGS) entry which is preliminary data.</text>
</comment>
<keyword evidence="9" id="KW-1185">Reference proteome</keyword>
<dbReference type="GO" id="GO:0042626">
    <property type="term" value="F:ATPase-coupled transmembrane transporter activity"/>
    <property type="evidence" value="ECO:0007669"/>
    <property type="project" value="TreeGrafter"/>
</dbReference>
<organism evidence="8 9">
    <name type="scientific">Vanilla planifolia</name>
    <name type="common">Vanilla</name>
    <dbReference type="NCBI Taxonomy" id="51239"/>
    <lineage>
        <taxon>Eukaryota</taxon>
        <taxon>Viridiplantae</taxon>
        <taxon>Streptophyta</taxon>
        <taxon>Embryophyta</taxon>
        <taxon>Tracheophyta</taxon>
        <taxon>Spermatophyta</taxon>
        <taxon>Magnoliopsida</taxon>
        <taxon>Liliopsida</taxon>
        <taxon>Asparagales</taxon>
        <taxon>Orchidaceae</taxon>
        <taxon>Vanilloideae</taxon>
        <taxon>Vanilleae</taxon>
        <taxon>Vanilla</taxon>
    </lineage>
</organism>
<dbReference type="Proteomes" id="UP000636800">
    <property type="component" value="Chromosome 6"/>
</dbReference>
<evidence type="ECO:0000256" key="2">
    <source>
        <dbReference type="ARBA" id="ARBA00022448"/>
    </source>
</evidence>
<evidence type="ECO:0000256" key="4">
    <source>
        <dbReference type="ARBA" id="ARBA00022989"/>
    </source>
</evidence>
<keyword evidence="5" id="KW-0472">Membrane</keyword>
<evidence type="ECO:0000313" key="8">
    <source>
        <dbReference type="EMBL" id="KAG0477486.1"/>
    </source>
</evidence>
<dbReference type="PANTHER" id="PTHR48041:SF11">
    <property type="entry name" value="ABC TRANSPORTER G FAMILY MEMBER 16"/>
    <property type="match status" value="1"/>
</dbReference>
<dbReference type="GO" id="GO:0016020">
    <property type="term" value="C:membrane"/>
    <property type="evidence" value="ECO:0007669"/>
    <property type="project" value="UniProtKB-SubCell"/>
</dbReference>
<keyword evidence="2" id="KW-0813">Transport</keyword>
<feature type="domain" description="ABC transporter" evidence="7">
    <location>
        <begin position="145"/>
        <end position="258"/>
    </location>
</feature>
<proteinExistence type="predicted"/>
<comment type="subcellular location">
    <subcellularLocation>
        <location evidence="1">Membrane</location>
        <topology evidence="1">Multi-pass membrane protein</topology>
    </subcellularLocation>
</comment>
<name>A0A835QQ21_VANPL</name>